<dbReference type="Pfam" id="PF00403">
    <property type="entry name" value="HMA"/>
    <property type="match status" value="1"/>
</dbReference>
<organism evidence="4 5">
    <name type="scientific">Tepidibacter hydrothermalis</name>
    <dbReference type="NCBI Taxonomy" id="3036126"/>
    <lineage>
        <taxon>Bacteria</taxon>
        <taxon>Bacillati</taxon>
        <taxon>Bacillota</taxon>
        <taxon>Clostridia</taxon>
        <taxon>Peptostreptococcales</taxon>
        <taxon>Peptostreptococcaceae</taxon>
        <taxon>Tepidibacter</taxon>
    </lineage>
</organism>
<sequence>MKVIKLYVDGIVCNSCEGIIQDALLDVDGVSKVNVVLKNSNVEITYDENKVNENTLKQIIENEGYEVIEKPNGSKKSTFGLLILIVSVFYIIKNTIGFNYIPEVNEEMGYGLIFIVGLLTSIHCIAMCGGIALSQSVNSNSKNKLSSSILYNTGRVISYTLIGGVVGGLGQIITPSGQFKGVVAVFAGIFMILLGLKMLNIVHIPSFFKFKVGMPKFITNNINKNNSMTPFFIGIANGFMPCGPLQTMQLYALGTGSFVKGALSMFLFSLGTVPLMLGFGAITSILGARLNKRILKISSVLVIVLGIIMTNRGLALSGVALDMPLLKDSAKDMKVAKIENGKQVVNLTVKSNQYVLDSKVVKVGETVKINLDVESLNGCNNPIVISKYGIQKDLSKESSIEFIPDTEGPITISCWMGMIKTKLYAVNDLSDIDNNALDSKEKYNEGFSASGFCSVQSENKAVIADINNNNQVVEMDVNARGYSPNILVVQKDIPVTWVINGEEITYCNNSIIIQGTDSKIELREGKNEVKFTPNKTGEIEFLCWMGMLNGKIVVVDDINNVDLKSLEQTANQNIQSSGGGCRN</sequence>
<dbReference type="InterPro" id="IPR017969">
    <property type="entry name" value="Heavy-metal-associated_CS"/>
</dbReference>
<dbReference type="PANTHER" id="PTHR42208:SF1">
    <property type="entry name" value="HEAVY METAL TRANSPORTER"/>
    <property type="match status" value="1"/>
</dbReference>
<dbReference type="InterPro" id="IPR036163">
    <property type="entry name" value="HMA_dom_sf"/>
</dbReference>
<dbReference type="CDD" id="cd00371">
    <property type="entry name" value="HMA"/>
    <property type="match status" value="1"/>
</dbReference>
<feature type="transmembrane region" description="Helical" evidence="2">
    <location>
        <begin position="185"/>
        <end position="208"/>
    </location>
</feature>
<keyword evidence="2" id="KW-0812">Transmembrane</keyword>
<dbReference type="InterPro" id="IPR028096">
    <property type="entry name" value="EfeO_Cupredoxin"/>
</dbReference>
<feature type="transmembrane region" description="Helical" evidence="2">
    <location>
        <begin position="108"/>
        <end position="133"/>
    </location>
</feature>
<proteinExistence type="predicted"/>
<dbReference type="InterPro" id="IPR039447">
    <property type="entry name" value="UreH-like_TM_dom"/>
</dbReference>
<dbReference type="Pfam" id="PF13386">
    <property type="entry name" value="DsbD_2"/>
    <property type="match status" value="1"/>
</dbReference>
<dbReference type="PROSITE" id="PS01047">
    <property type="entry name" value="HMA_1"/>
    <property type="match status" value="1"/>
</dbReference>
<dbReference type="SUPFAM" id="SSF55008">
    <property type="entry name" value="HMA, heavy metal-associated domain"/>
    <property type="match status" value="1"/>
</dbReference>
<dbReference type="Pfam" id="PF13473">
    <property type="entry name" value="Cupredoxin_1"/>
    <property type="match status" value="1"/>
</dbReference>
<evidence type="ECO:0000313" key="4">
    <source>
        <dbReference type="EMBL" id="WFD09659.1"/>
    </source>
</evidence>
<dbReference type="InterPro" id="IPR008972">
    <property type="entry name" value="Cupredoxin"/>
</dbReference>
<keyword evidence="1" id="KW-0479">Metal-binding</keyword>
<dbReference type="PANTHER" id="PTHR42208">
    <property type="entry name" value="HEAVY METAL TRANSPORTER-RELATED"/>
    <property type="match status" value="1"/>
</dbReference>
<feature type="transmembrane region" description="Helical" evidence="2">
    <location>
        <begin position="300"/>
        <end position="321"/>
    </location>
</feature>
<evidence type="ECO:0000259" key="3">
    <source>
        <dbReference type="PROSITE" id="PS50846"/>
    </source>
</evidence>
<dbReference type="Gene3D" id="2.60.40.420">
    <property type="entry name" value="Cupredoxins - blue copper proteins"/>
    <property type="match status" value="2"/>
</dbReference>
<keyword evidence="2" id="KW-1133">Transmembrane helix</keyword>
<reference evidence="4 5" key="1">
    <citation type="submission" date="2023-03" db="EMBL/GenBank/DDBJ databases">
        <title>Complete genome sequence of Tepidibacter sp. SWIR-1, isolated from a deep-sea hydrothermal vent.</title>
        <authorList>
            <person name="Li X."/>
        </authorList>
    </citation>
    <scope>NUCLEOTIDE SEQUENCE [LARGE SCALE GENOMIC DNA]</scope>
    <source>
        <strain evidence="4 5">SWIR-1</strain>
    </source>
</reference>
<dbReference type="Gene3D" id="3.30.70.100">
    <property type="match status" value="1"/>
</dbReference>
<feature type="domain" description="HMA" evidence="3">
    <location>
        <begin position="2"/>
        <end position="68"/>
    </location>
</feature>
<gene>
    <name evidence="4" type="ORF">P4S50_14875</name>
</gene>
<dbReference type="EMBL" id="CP120733">
    <property type="protein sequence ID" value="WFD09659.1"/>
    <property type="molecule type" value="Genomic_DNA"/>
</dbReference>
<feature type="transmembrane region" description="Helical" evidence="2">
    <location>
        <begin position="79"/>
        <end position="102"/>
    </location>
</feature>
<keyword evidence="2" id="KW-0472">Membrane</keyword>
<evidence type="ECO:0000313" key="5">
    <source>
        <dbReference type="Proteomes" id="UP001222800"/>
    </source>
</evidence>
<dbReference type="InterPro" id="IPR006121">
    <property type="entry name" value="HMA_dom"/>
</dbReference>
<evidence type="ECO:0000256" key="1">
    <source>
        <dbReference type="ARBA" id="ARBA00022723"/>
    </source>
</evidence>
<keyword evidence="5" id="KW-1185">Reference proteome</keyword>
<feature type="transmembrane region" description="Helical" evidence="2">
    <location>
        <begin position="229"/>
        <end position="253"/>
    </location>
</feature>
<dbReference type="SUPFAM" id="SSF49503">
    <property type="entry name" value="Cupredoxins"/>
    <property type="match status" value="1"/>
</dbReference>
<dbReference type="PROSITE" id="PS50846">
    <property type="entry name" value="HMA_2"/>
    <property type="match status" value="1"/>
</dbReference>
<evidence type="ECO:0000256" key="2">
    <source>
        <dbReference type="SAM" id="Phobius"/>
    </source>
</evidence>
<protein>
    <submittedName>
        <fullName evidence="4">Sulfite exporter TauE/SafE family protein</fullName>
    </submittedName>
</protein>
<feature type="transmembrane region" description="Helical" evidence="2">
    <location>
        <begin position="265"/>
        <end position="288"/>
    </location>
</feature>
<name>A0ABY8ECZ6_9FIRM</name>
<dbReference type="RefSeq" id="WP_277731591.1">
    <property type="nucleotide sequence ID" value="NZ_CP120733.1"/>
</dbReference>
<dbReference type="Proteomes" id="UP001222800">
    <property type="component" value="Chromosome"/>
</dbReference>
<accession>A0ABY8ECZ6</accession>
<feature type="transmembrane region" description="Helical" evidence="2">
    <location>
        <begin position="154"/>
        <end position="173"/>
    </location>
</feature>